<dbReference type="InterPro" id="IPR022973">
    <property type="entry name" value="Ribosomal_uL10_bac"/>
</dbReference>
<organism evidence="6 7">
    <name type="scientific">Guopingia tenuis</name>
    <dbReference type="NCBI Taxonomy" id="2763656"/>
    <lineage>
        <taxon>Bacteria</taxon>
        <taxon>Bacillati</taxon>
        <taxon>Bacillota</taxon>
        <taxon>Clostridia</taxon>
        <taxon>Christensenellales</taxon>
        <taxon>Christensenellaceae</taxon>
        <taxon>Guopingia</taxon>
    </lineage>
</organism>
<comment type="similarity">
    <text evidence="1 5">Belongs to the universal ribosomal protein uL10 family.</text>
</comment>
<dbReference type="SUPFAM" id="SSF160369">
    <property type="entry name" value="Ribosomal protein L10-like"/>
    <property type="match status" value="1"/>
</dbReference>
<evidence type="ECO:0000256" key="3">
    <source>
        <dbReference type="ARBA" id="ARBA00023274"/>
    </source>
</evidence>
<dbReference type="CDD" id="cd05797">
    <property type="entry name" value="Ribosomal_L10"/>
    <property type="match status" value="1"/>
</dbReference>
<dbReference type="EMBL" id="JACRSS010000001">
    <property type="protein sequence ID" value="MBC8537323.1"/>
    <property type="molecule type" value="Genomic_DNA"/>
</dbReference>
<keyword evidence="5" id="KW-0699">rRNA-binding</keyword>
<keyword evidence="3 5" id="KW-0687">Ribonucleoprotein</keyword>
<dbReference type="InterPro" id="IPR043141">
    <property type="entry name" value="Ribosomal_uL10-like_sf"/>
</dbReference>
<dbReference type="RefSeq" id="WP_249279258.1">
    <property type="nucleotide sequence ID" value="NZ_JACRSS010000001.1"/>
</dbReference>
<dbReference type="GO" id="GO:0003735">
    <property type="term" value="F:structural constituent of ribosome"/>
    <property type="evidence" value="ECO:0007669"/>
    <property type="project" value="InterPro"/>
</dbReference>
<dbReference type="Pfam" id="PF00466">
    <property type="entry name" value="Ribosomal_L10"/>
    <property type="match status" value="1"/>
</dbReference>
<dbReference type="InterPro" id="IPR001790">
    <property type="entry name" value="Ribosomal_uL10"/>
</dbReference>
<dbReference type="PANTHER" id="PTHR11560">
    <property type="entry name" value="39S RIBOSOMAL PROTEIN L10, MITOCHONDRIAL"/>
    <property type="match status" value="1"/>
</dbReference>
<dbReference type="InterPro" id="IPR047865">
    <property type="entry name" value="Ribosomal_uL10_bac_type"/>
</dbReference>
<dbReference type="GO" id="GO:0006412">
    <property type="term" value="P:translation"/>
    <property type="evidence" value="ECO:0007669"/>
    <property type="project" value="UniProtKB-UniRule"/>
</dbReference>
<accession>A0A926DEU1</accession>
<dbReference type="InterPro" id="IPR002363">
    <property type="entry name" value="Ribosomal_uL10_CS_bac"/>
</dbReference>
<evidence type="ECO:0000256" key="1">
    <source>
        <dbReference type="ARBA" id="ARBA00008889"/>
    </source>
</evidence>
<evidence type="ECO:0000313" key="6">
    <source>
        <dbReference type="EMBL" id="MBC8537323.1"/>
    </source>
</evidence>
<proteinExistence type="inferred from homology"/>
<reference evidence="6" key="1">
    <citation type="submission" date="2020-08" db="EMBL/GenBank/DDBJ databases">
        <title>Genome public.</title>
        <authorList>
            <person name="Liu C."/>
            <person name="Sun Q."/>
        </authorList>
    </citation>
    <scope>NUCLEOTIDE SEQUENCE</scope>
    <source>
        <strain evidence="6">NSJ-63</strain>
    </source>
</reference>
<comment type="function">
    <text evidence="5">Forms part of the ribosomal stalk, playing a central role in the interaction of the ribosome with GTP-bound translation factors.</text>
</comment>
<name>A0A926DEU1_9FIRM</name>
<dbReference type="GO" id="GO:0015934">
    <property type="term" value="C:large ribosomal subunit"/>
    <property type="evidence" value="ECO:0007669"/>
    <property type="project" value="InterPro"/>
</dbReference>
<protein>
    <recommendedName>
        <fullName evidence="4 5">Large ribosomal subunit protein uL10</fullName>
    </recommendedName>
</protein>
<evidence type="ECO:0000256" key="5">
    <source>
        <dbReference type="HAMAP-Rule" id="MF_00362"/>
    </source>
</evidence>
<dbReference type="HAMAP" id="MF_00362">
    <property type="entry name" value="Ribosomal_uL10"/>
    <property type="match status" value="1"/>
</dbReference>
<comment type="caution">
    <text evidence="6">The sequence shown here is derived from an EMBL/GenBank/DDBJ whole genome shotgun (WGS) entry which is preliminary data.</text>
</comment>
<dbReference type="PROSITE" id="PS01109">
    <property type="entry name" value="RIBOSOMAL_L10"/>
    <property type="match status" value="1"/>
</dbReference>
<dbReference type="Gene3D" id="3.30.70.1730">
    <property type="match status" value="1"/>
</dbReference>
<sequence>MKDYTLKAKEAAVSEIQEKMQQAQSVVFVDYRGLTVEEVTNLRCKMRDAGVEYKVIKNTMIQRAADKEGIEGLNSILEGPTAVAFGMKDPVSPAKILVDFAKDTKKTEIKGGVLDGKTIDVDGVKYLASLPSKEELLAKMMGSLNAPVTGLVMALSGVMRNLVCALNAIKEQKEA</sequence>
<keyword evidence="2 5" id="KW-0689">Ribosomal protein</keyword>
<keyword evidence="5" id="KW-0694">RNA-binding</keyword>
<keyword evidence="7" id="KW-1185">Reference proteome</keyword>
<gene>
    <name evidence="5" type="primary">rplJ</name>
    <name evidence="6" type="ORF">H8693_00035</name>
</gene>
<dbReference type="Proteomes" id="UP000617951">
    <property type="component" value="Unassembled WGS sequence"/>
</dbReference>
<evidence type="ECO:0000256" key="4">
    <source>
        <dbReference type="ARBA" id="ARBA00035202"/>
    </source>
</evidence>
<dbReference type="NCBIfam" id="NF000955">
    <property type="entry name" value="PRK00099.1-1"/>
    <property type="match status" value="1"/>
</dbReference>
<evidence type="ECO:0000313" key="7">
    <source>
        <dbReference type="Proteomes" id="UP000617951"/>
    </source>
</evidence>
<dbReference type="Gene3D" id="6.10.250.290">
    <property type="match status" value="1"/>
</dbReference>
<dbReference type="AlphaFoldDB" id="A0A926DEU1"/>
<comment type="subunit">
    <text evidence="5">Part of the ribosomal stalk of the 50S ribosomal subunit. The N-terminus interacts with L11 and the large rRNA to form the base of the stalk. The C-terminus forms an elongated spine to which L12 dimers bind in a sequential fashion forming a multimeric L10(L12)X complex.</text>
</comment>
<dbReference type="GO" id="GO:0070180">
    <property type="term" value="F:large ribosomal subunit rRNA binding"/>
    <property type="evidence" value="ECO:0007669"/>
    <property type="project" value="UniProtKB-UniRule"/>
</dbReference>
<evidence type="ECO:0000256" key="2">
    <source>
        <dbReference type="ARBA" id="ARBA00022980"/>
    </source>
</evidence>